<dbReference type="InterPro" id="IPR004095">
    <property type="entry name" value="TGS"/>
</dbReference>
<dbReference type="GO" id="GO:0016887">
    <property type="term" value="F:ATP hydrolysis activity"/>
    <property type="evidence" value="ECO:0007669"/>
    <property type="project" value="TreeGrafter"/>
</dbReference>
<dbReference type="NCBIfam" id="NF007171">
    <property type="entry name" value="PRK09602.1"/>
    <property type="match status" value="1"/>
</dbReference>
<dbReference type="GO" id="GO:0005525">
    <property type="term" value="F:GTP binding"/>
    <property type="evidence" value="ECO:0007669"/>
    <property type="project" value="InterPro"/>
</dbReference>
<dbReference type="Pfam" id="PF08438">
    <property type="entry name" value="YGR210-like_G4"/>
    <property type="match status" value="1"/>
</dbReference>
<dbReference type="SUPFAM" id="SSF81271">
    <property type="entry name" value="TGS-like"/>
    <property type="match status" value="1"/>
</dbReference>
<dbReference type="Pfam" id="PF01926">
    <property type="entry name" value="MMR_HSR1"/>
    <property type="match status" value="1"/>
</dbReference>
<dbReference type="InterPro" id="IPR031167">
    <property type="entry name" value="G_OBG"/>
</dbReference>
<dbReference type="PRINTS" id="PR00326">
    <property type="entry name" value="GTP1OBG"/>
</dbReference>
<dbReference type="PANTHER" id="PTHR23305">
    <property type="entry name" value="OBG GTPASE FAMILY"/>
    <property type="match status" value="1"/>
</dbReference>
<dbReference type="Gene3D" id="3.10.20.30">
    <property type="match status" value="1"/>
</dbReference>
<dbReference type="InterPro" id="IPR006073">
    <property type="entry name" value="GTP-bd"/>
</dbReference>
<dbReference type="PROSITE" id="PS51710">
    <property type="entry name" value="G_OBG"/>
    <property type="match status" value="1"/>
</dbReference>
<organism evidence="4">
    <name type="scientific">uncultured marine group II/III euryarchaeote SAT1000_23_B11</name>
    <dbReference type="NCBI Taxonomy" id="1456568"/>
    <lineage>
        <taxon>Archaea</taxon>
        <taxon>Methanobacteriati</taxon>
        <taxon>Methanobacteriota</taxon>
        <taxon>environmental samples</taxon>
    </lineage>
</organism>
<evidence type="ECO:0000256" key="1">
    <source>
        <dbReference type="ARBA" id="ARBA00022741"/>
    </source>
</evidence>
<dbReference type="AlphaFoldDB" id="A0A075ID48"/>
<sequence>MSSRPDRHLESECPGSLAGDAMRIGLVGKPNVGKSTTFSAMTETPVDIANYPFTTIEPNVGVAWLPLLSPCACSELRRRKETAGRLEPTSDDDPRKGSICTPNSGSCKAYRRLVPVTLVDVAGLVPGAHEGKGRGNQFLSDLARCDALIQVVDVSGSTDIEGNPVGSGGSDPIEEHRFLIEEMEAWIVGILSTGWKRGARKVQSEGDRALMEYVVDQLTGIGATEQHVSAGFNAVRSKHPDAGVPWSWGDSELTAMASAIRAELFPISIAANKADRAHSGSWTPLSELISREGGILLPTSAEAELALSRASQAGLIEHSPGGSTFEITPEGEGKLSQAQRKALSSIAESLDSWEGGGLFGLLSQVVFGTLNRRVAYPVQDETHWVDGEGNMLPDALLVPEGTTAKGLAYAVHTDLGDGFIRAVDARSSRVIGAEHEIQNGDVISIYAKT</sequence>
<protein>
    <submittedName>
        <fullName evidence="4">GTPase</fullName>
    </submittedName>
</protein>
<dbReference type="InterPro" id="IPR013646">
    <property type="entry name" value="YGR210-like_G4"/>
</dbReference>
<reference evidence="4" key="1">
    <citation type="journal article" date="2014" name="Genome Biol. Evol.">
        <title>Pangenome evidence for extensive interdomain horizontal transfer affecting lineage core and shell genes in uncultured planktonic thaumarchaeota and euryarchaeota.</title>
        <authorList>
            <person name="Deschamps P."/>
            <person name="Zivanovic Y."/>
            <person name="Moreira D."/>
            <person name="Rodriguez-Valera F."/>
            <person name="Lopez-Garcia P."/>
        </authorList>
    </citation>
    <scope>NUCLEOTIDE SEQUENCE</scope>
</reference>
<dbReference type="InterPro" id="IPR012675">
    <property type="entry name" value="Beta-grasp_dom_sf"/>
</dbReference>
<accession>A0A075ID48</accession>
<dbReference type="PANTHER" id="PTHR23305:SF1">
    <property type="entry name" value="OBG-TYPE G DOMAIN-CONTAINING PROTEIN"/>
    <property type="match status" value="1"/>
</dbReference>
<feature type="domain" description="OBG-type G" evidence="3">
    <location>
        <begin position="22"/>
        <end position="319"/>
    </location>
</feature>
<dbReference type="Pfam" id="PF02824">
    <property type="entry name" value="TGS"/>
    <property type="match status" value="1"/>
</dbReference>
<name>A0A075ID48_9EURY</name>
<evidence type="ECO:0000313" key="4">
    <source>
        <dbReference type="EMBL" id="AIF24023.1"/>
    </source>
</evidence>
<dbReference type="GO" id="GO:0005737">
    <property type="term" value="C:cytoplasm"/>
    <property type="evidence" value="ECO:0007669"/>
    <property type="project" value="TreeGrafter"/>
</dbReference>
<dbReference type="Gene3D" id="1.10.8.470">
    <property type="match status" value="1"/>
</dbReference>
<evidence type="ECO:0000256" key="2">
    <source>
        <dbReference type="SAM" id="MobiDB-lite"/>
    </source>
</evidence>
<dbReference type="EMBL" id="KF901248">
    <property type="protein sequence ID" value="AIF24023.1"/>
    <property type="molecule type" value="Genomic_DNA"/>
</dbReference>
<keyword evidence="1" id="KW-0547">Nucleotide-binding</keyword>
<evidence type="ECO:0000259" key="3">
    <source>
        <dbReference type="PROSITE" id="PS51710"/>
    </source>
</evidence>
<dbReference type="SUPFAM" id="SSF52540">
    <property type="entry name" value="P-loop containing nucleoside triphosphate hydrolases"/>
    <property type="match status" value="1"/>
</dbReference>
<dbReference type="InterPro" id="IPR012676">
    <property type="entry name" value="TGS-like"/>
</dbReference>
<feature type="region of interest" description="Disordered" evidence="2">
    <location>
        <begin position="79"/>
        <end position="101"/>
    </location>
</feature>
<dbReference type="Gene3D" id="3.40.50.300">
    <property type="entry name" value="P-loop containing nucleotide triphosphate hydrolases"/>
    <property type="match status" value="1"/>
</dbReference>
<proteinExistence type="predicted"/>
<dbReference type="InterPro" id="IPR027417">
    <property type="entry name" value="P-loop_NTPase"/>
</dbReference>